<feature type="transmembrane region" description="Helical" evidence="1">
    <location>
        <begin position="23"/>
        <end position="41"/>
    </location>
</feature>
<evidence type="ECO:0000313" key="2">
    <source>
        <dbReference type="EMBL" id="RAV20069.1"/>
    </source>
</evidence>
<keyword evidence="3" id="KW-1185">Reference proteome</keyword>
<protein>
    <submittedName>
        <fullName evidence="2">Conjugal transfer protein TraX</fullName>
    </submittedName>
</protein>
<evidence type="ECO:0000313" key="3">
    <source>
        <dbReference type="Proteomes" id="UP000250369"/>
    </source>
</evidence>
<dbReference type="RefSeq" id="WP_113031965.1">
    <property type="nucleotide sequence ID" value="NZ_QMFB01000009.1"/>
</dbReference>
<dbReference type="Proteomes" id="UP000250369">
    <property type="component" value="Unassembled WGS sequence"/>
</dbReference>
<gene>
    <name evidence="2" type="ORF">DQG23_16485</name>
</gene>
<dbReference type="Pfam" id="PF05857">
    <property type="entry name" value="TraX"/>
    <property type="match status" value="1"/>
</dbReference>
<sequence>MQIIAMITMLVDHIGIVFYPDNALWRIVGRIALPIYAYGIVQGFFHTRSRPRYLQRLTVLALISQIPYMASLNTTGINTIGTLAVCLAVLLIAERFEKWAAVACSLAGMLLLEALPFSYGSYALLLILLYRYLDAKYWVPAHLALNLLSLAYNTGWQLQLFSIVPTIFFAYGRFLLPDLRFKLVPPGWIWRSFYPVHLTALAVLAAWINR</sequence>
<organism evidence="2 3">
    <name type="scientific">Paenibacillus contaminans</name>
    <dbReference type="NCBI Taxonomy" id="450362"/>
    <lineage>
        <taxon>Bacteria</taxon>
        <taxon>Bacillati</taxon>
        <taxon>Bacillota</taxon>
        <taxon>Bacilli</taxon>
        <taxon>Bacillales</taxon>
        <taxon>Paenibacillaceae</taxon>
        <taxon>Paenibacillus</taxon>
    </lineage>
</organism>
<proteinExistence type="predicted"/>
<dbReference type="InterPro" id="IPR008875">
    <property type="entry name" value="TraX"/>
</dbReference>
<comment type="caution">
    <text evidence="2">The sequence shown here is derived from an EMBL/GenBank/DDBJ whole genome shotgun (WGS) entry which is preliminary data.</text>
</comment>
<evidence type="ECO:0000256" key="1">
    <source>
        <dbReference type="SAM" id="Phobius"/>
    </source>
</evidence>
<keyword evidence="1" id="KW-1133">Transmembrane helix</keyword>
<dbReference type="EMBL" id="QMFB01000009">
    <property type="protein sequence ID" value="RAV20069.1"/>
    <property type="molecule type" value="Genomic_DNA"/>
</dbReference>
<name>A0A329MJN1_9BACL</name>
<keyword evidence="1" id="KW-0812">Transmembrane</keyword>
<accession>A0A329MJN1</accession>
<reference evidence="2 3" key="1">
    <citation type="journal article" date="2009" name="Int. J. Syst. Evol. Microbiol.">
        <title>Paenibacillus contaminans sp. nov., isolated from a contaminated laboratory plate.</title>
        <authorList>
            <person name="Chou J.H."/>
            <person name="Lee J.H."/>
            <person name="Lin M.C."/>
            <person name="Chang P.S."/>
            <person name="Arun A.B."/>
            <person name="Young C.C."/>
            <person name="Chen W.M."/>
        </authorList>
    </citation>
    <scope>NUCLEOTIDE SEQUENCE [LARGE SCALE GENOMIC DNA]</scope>
    <source>
        <strain evidence="2 3">CKOBP-6</strain>
    </source>
</reference>
<feature type="transmembrane region" description="Helical" evidence="1">
    <location>
        <begin position="76"/>
        <end position="93"/>
    </location>
</feature>
<dbReference type="OrthoDB" id="9781069at2"/>
<feature type="transmembrane region" description="Helical" evidence="1">
    <location>
        <begin position="188"/>
        <end position="208"/>
    </location>
</feature>
<keyword evidence="1" id="KW-0472">Membrane</keyword>
<feature type="transmembrane region" description="Helical" evidence="1">
    <location>
        <begin position="156"/>
        <end position="176"/>
    </location>
</feature>
<dbReference type="AlphaFoldDB" id="A0A329MJN1"/>
<feature type="transmembrane region" description="Helical" evidence="1">
    <location>
        <begin position="100"/>
        <end position="130"/>
    </location>
</feature>